<dbReference type="AlphaFoldDB" id="A0A5J4RVB9"/>
<comment type="caution">
    <text evidence="1">The sequence shown here is derived from an EMBL/GenBank/DDBJ whole genome shotgun (WGS) entry which is preliminary data.</text>
</comment>
<sequence length="75" mass="8438">MLLRFAEGNDQDADPYSNYYNQFNDCDYYCYNYYGFIGGGLFGGFEGGGPFGDLTVNEEEEEFDYGYVVSVGQGI</sequence>
<organism evidence="1 2">
    <name type="scientific">Streblomastix strix</name>
    <dbReference type="NCBI Taxonomy" id="222440"/>
    <lineage>
        <taxon>Eukaryota</taxon>
        <taxon>Metamonada</taxon>
        <taxon>Preaxostyla</taxon>
        <taxon>Oxymonadida</taxon>
        <taxon>Streblomastigidae</taxon>
        <taxon>Streblomastix</taxon>
    </lineage>
</organism>
<gene>
    <name evidence="1" type="ORF">EZS28_052769</name>
</gene>
<reference evidence="1 2" key="1">
    <citation type="submission" date="2019-03" db="EMBL/GenBank/DDBJ databases">
        <title>Single cell metagenomics reveals metabolic interactions within the superorganism composed of flagellate Streblomastix strix and complex community of Bacteroidetes bacteria on its surface.</title>
        <authorList>
            <person name="Treitli S.C."/>
            <person name="Kolisko M."/>
            <person name="Husnik F."/>
            <person name="Keeling P."/>
            <person name="Hampl V."/>
        </authorList>
    </citation>
    <scope>NUCLEOTIDE SEQUENCE [LARGE SCALE GENOMIC DNA]</scope>
    <source>
        <strain evidence="1">ST1C</strain>
    </source>
</reference>
<dbReference type="EMBL" id="SNRW01041387">
    <property type="protein sequence ID" value="KAA6337649.1"/>
    <property type="molecule type" value="Genomic_DNA"/>
</dbReference>
<evidence type="ECO:0000313" key="1">
    <source>
        <dbReference type="EMBL" id="KAA6337649.1"/>
    </source>
</evidence>
<proteinExistence type="predicted"/>
<dbReference type="Proteomes" id="UP000324800">
    <property type="component" value="Unassembled WGS sequence"/>
</dbReference>
<accession>A0A5J4RVB9</accession>
<name>A0A5J4RVB9_9EUKA</name>
<protein>
    <submittedName>
        <fullName evidence="1">Uncharacterized protein</fullName>
    </submittedName>
</protein>
<evidence type="ECO:0000313" key="2">
    <source>
        <dbReference type="Proteomes" id="UP000324800"/>
    </source>
</evidence>